<feature type="disulfide bond" evidence="15">
    <location>
        <begin position="48"/>
        <end position="81"/>
    </location>
</feature>
<dbReference type="Proteomes" id="UP001172684">
    <property type="component" value="Unassembled WGS sequence"/>
</dbReference>
<evidence type="ECO:0000256" key="4">
    <source>
        <dbReference type="ARBA" id="ARBA00022475"/>
    </source>
</evidence>
<evidence type="ECO:0000256" key="8">
    <source>
        <dbReference type="ARBA" id="ARBA00022723"/>
    </source>
</evidence>
<comment type="similarity">
    <text evidence="3">Belongs to the RBT5 family.</text>
</comment>
<comment type="subcellular location">
    <subcellularLocation>
        <location evidence="1">Cell membrane</location>
        <topology evidence="1">Lipid-anchor</topology>
        <topology evidence="1">GPI-anchor</topology>
    </subcellularLocation>
    <subcellularLocation>
        <location evidence="2">Secreted</location>
    </subcellularLocation>
</comment>
<dbReference type="PROSITE" id="PS52012">
    <property type="entry name" value="CFEM"/>
    <property type="match status" value="1"/>
</dbReference>
<evidence type="ECO:0000256" key="11">
    <source>
        <dbReference type="ARBA" id="ARBA00023136"/>
    </source>
</evidence>
<keyword evidence="13" id="KW-0325">Glycoprotein</keyword>
<keyword evidence="9 16" id="KW-0732">Signal</keyword>
<evidence type="ECO:0000256" key="2">
    <source>
        <dbReference type="ARBA" id="ARBA00004613"/>
    </source>
</evidence>
<evidence type="ECO:0000256" key="1">
    <source>
        <dbReference type="ARBA" id="ARBA00004609"/>
    </source>
</evidence>
<evidence type="ECO:0000256" key="12">
    <source>
        <dbReference type="ARBA" id="ARBA00023157"/>
    </source>
</evidence>
<keyword evidence="8 15" id="KW-0479">Metal-binding</keyword>
<evidence type="ECO:0000256" key="3">
    <source>
        <dbReference type="ARBA" id="ARBA00010031"/>
    </source>
</evidence>
<reference evidence="18" key="1">
    <citation type="submission" date="2022-10" db="EMBL/GenBank/DDBJ databases">
        <title>Culturing micro-colonial fungi from biological soil crusts in the Mojave desert and describing Neophaeococcomyces mojavensis, and introducing the new genera and species Taxawa tesnikishii.</title>
        <authorList>
            <person name="Kurbessoian T."/>
            <person name="Stajich J.E."/>
        </authorList>
    </citation>
    <scope>NUCLEOTIDE SEQUENCE</scope>
    <source>
        <strain evidence="18">TK_1</strain>
    </source>
</reference>
<dbReference type="InterPro" id="IPR051735">
    <property type="entry name" value="CFEM_domain"/>
</dbReference>
<evidence type="ECO:0000256" key="14">
    <source>
        <dbReference type="ARBA" id="ARBA00023288"/>
    </source>
</evidence>
<evidence type="ECO:0000256" key="5">
    <source>
        <dbReference type="ARBA" id="ARBA00022525"/>
    </source>
</evidence>
<evidence type="ECO:0000313" key="19">
    <source>
        <dbReference type="Proteomes" id="UP001172684"/>
    </source>
</evidence>
<evidence type="ECO:0000313" key="18">
    <source>
        <dbReference type="EMBL" id="KAJ9667547.1"/>
    </source>
</evidence>
<keyword evidence="6 15" id="KW-0349">Heme</keyword>
<evidence type="ECO:0000256" key="13">
    <source>
        <dbReference type="ARBA" id="ARBA00023180"/>
    </source>
</evidence>
<keyword evidence="7" id="KW-0336">GPI-anchor</keyword>
<evidence type="ECO:0000256" key="15">
    <source>
        <dbReference type="PROSITE-ProRule" id="PRU01356"/>
    </source>
</evidence>
<feature type="chain" id="PRO_5046733563" description="CFEM domain-containing protein" evidence="16">
    <location>
        <begin position="17"/>
        <end position="201"/>
    </location>
</feature>
<dbReference type="PANTHER" id="PTHR37928">
    <property type="entry name" value="CFEM DOMAIN PROTEIN (AFU_ORTHOLOGUE AFUA_6G14090)"/>
    <property type="match status" value="1"/>
</dbReference>
<proteinExistence type="inferred from homology"/>
<evidence type="ECO:0000256" key="9">
    <source>
        <dbReference type="ARBA" id="ARBA00022729"/>
    </source>
</evidence>
<sequence length="201" mass="19403">MKAYTAIALLATVASAQLPNIPTCALQCFLGALTSDGCTSLTDFACHCSKTDLIPKVQPCIQTGCSAEDQAAVVKAATEACAAAGVPIAVPAAAPPAAATPAPAAEVAPAAASIAATEAPMATDAYGATIMTTTTRTSISGIVVTATLSSGMTAPSYSAGNATGNTTSAKPASFTGAAERRGVAVGGLVGLLAGVFGVVVL</sequence>
<keyword evidence="10 15" id="KW-0408">Iron</keyword>
<gene>
    <name evidence="18" type="ORF">H2201_002416</name>
</gene>
<feature type="binding site" description="axial binding residue" evidence="15">
    <location>
        <position position="43"/>
    </location>
    <ligand>
        <name>heme</name>
        <dbReference type="ChEBI" id="CHEBI:30413"/>
    </ligand>
    <ligandPart>
        <name>Fe</name>
        <dbReference type="ChEBI" id="CHEBI:18248"/>
    </ligandPart>
</feature>
<evidence type="ECO:0000256" key="7">
    <source>
        <dbReference type="ARBA" id="ARBA00022622"/>
    </source>
</evidence>
<evidence type="ECO:0000256" key="10">
    <source>
        <dbReference type="ARBA" id="ARBA00023004"/>
    </source>
</evidence>
<feature type="signal peptide" evidence="16">
    <location>
        <begin position="1"/>
        <end position="16"/>
    </location>
</feature>
<evidence type="ECO:0000256" key="6">
    <source>
        <dbReference type="ARBA" id="ARBA00022617"/>
    </source>
</evidence>
<comment type="caution">
    <text evidence="18">The sequence shown here is derived from an EMBL/GenBank/DDBJ whole genome shotgun (WGS) entry which is preliminary data.</text>
</comment>
<dbReference type="Pfam" id="PF05730">
    <property type="entry name" value="CFEM"/>
    <property type="match status" value="1"/>
</dbReference>
<keyword evidence="14" id="KW-0449">Lipoprotein</keyword>
<keyword evidence="4" id="KW-1003">Cell membrane</keyword>
<dbReference type="EMBL" id="JAPDRL010000012">
    <property type="protein sequence ID" value="KAJ9667547.1"/>
    <property type="molecule type" value="Genomic_DNA"/>
</dbReference>
<dbReference type="PANTHER" id="PTHR37928:SF2">
    <property type="entry name" value="GPI ANCHORED CFEM DOMAIN PROTEIN (AFU_ORTHOLOGUE AFUA_6G10580)"/>
    <property type="match status" value="1"/>
</dbReference>
<organism evidence="18 19">
    <name type="scientific">Coniosporium apollinis</name>
    <dbReference type="NCBI Taxonomy" id="61459"/>
    <lineage>
        <taxon>Eukaryota</taxon>
        <taxon>Fungi</taxon>
        <taxon>Dikarya</taxon>
        <taxon>Ascomycota</taxon>
        <taxon>Pezizomycotina</taxon>
        <taxon>Dothideomycetes</taxon>
        <taxon>Dothideomycetes incertae sedis</taxon>
        <taxon>Coniosporium</taxon>
    </lineage>
</organism>
<keyword evidence="11" id="KW-0472">Membrane</keyword>
<evidence type="ECO:0000256" key="16">
    <source>
        <dbReference type="SAM" id="SignalP"/>
    </source>
</evidence>
<dbReference type="InterPro" id="IPR008427">
    <property type="entry name" value="Extracellular_membr_CFEM_dom"/>
</dbReference>
<protein>
    <recommendedName>
        <fullName evidence="17">CFEM domain-containing protein</fullName>
    </recommendedName>
</protein>
<accession>A0ABQ9NYT5</accession>
<comment type="caution">
    <text evidence="15">Lacks conserved residue(s) required for the propagation of feature annotation.</text>
</comment>
<keyword evidence="19" id="KW-1185">Reference proteome</keyword>
<keyword evidence="12 15" id="KW-1015">Disulfide bond</keyword>
<evidence type="ECO:0000259" key="17">
    <source>
        <dbReference type="PROSITE" id="PS52012"/>
    </source>
</evidence>
<dbReference type="SMART" id="SM00747">
    <property type="entry name" value="CFEM"/>
    <property type="match status" value="1"/>
</dbReference>
<keyword evidence="5" id="KW-0964">Secreted</keyword>
<name>A0ABQ9NYT5_9PEZI</name>
<feature type="domain" description="CFEM" evidence="17">
    <location>
        <begin position="1"/>
        <end position="110"/>
    </location>
</feature>